<feature type="compositionally biased region" description="Polar residues" evidence="1">
    <location>
        <begin position="23"/>
        <end position="38"/>
    </location>
</feature>
<reference evidence="2 3" key="1">
    <citation type="journal article" date="2019" name="Emerg. Microbes Infect.">
        <title>Comprehensive subspecies identification of 175 nontuberculous mycobacteria species based on 7547 genomic profiles.</title>
        <authorList>
            <person name="Matsumoto Y."/>
            <person name="Kinjo T."/>
            <person name="Motooka D."/>
            <person name="Nabeya D."/>
            <person name="Jung N."/>
            <person name="Uechi K."/>
            <person name="Horii T."/>
            <person name="Iida T."/>
            <person name="Fujita J."/>
            <person name="Nakamura S."/>
        </authorList>
    </citation>
    <scope>NUCLEOTIDE SEQUENCE [LARGE SCALE GENOMIC DNA]</scope>
    <source>
        <strain evidence="2 3">JCM 13392</strain>
    </source>
</reference>
<sequence length="76" mass="8253">MEFEESVDNLAAPAPQATAANPGQWNSNKRPDPTTTWDEASRDHIDCRPQPAHDVCGRGLVLERHVSTNIASGMIA</sequence>
<organism evidence="2 3">
    <name type="scientific">Mycolicibacterium murale</name>
    <dbReference type="NCBI Taxonomy" id="182220"/>
    <lineage>
        <taxon>Bacteria</taxon>
        <taxon>Bacillati</taxon>
        <taxon>Actinomycetota</taxon>
        <taxon>Actinomycetes</taxon>
        <taxon>Mycobacteriales</taxon>
        <taxon>Mycobacteriaceae</taxon>
        <taxon>Mycolicibacterium</taxon>
    </lineage>
</organism>
<evidence type="ECO:0000256" key="1">
    <source>
        <dbReference type="SAM" id="MobiDB-lite"/>
    </source>
</evidence>
<comment type="caution">
    <text evidence="2">The sequence shown here is derived from an EMBL/GenBank/DDBJ whole genome shotgun (WGS) entry which is preliminary data.</text>
</comment>
<dbReference type="Proteomes" id="UP000465241">
    <property type="component" value="Unassembled WGS sequence"/>
</dbReference>
<proteinExistence type="predicted"/>
<keyword evidence="3" id="KW-1185">Reference proteome</keyword>
<accession>A0A7I9WLA1</accession>
<feature type="compositionally biased region" description="Low complexity" evidence="1">
    <location>
        <begin position="11"/>
        <end position="22"/>
    </location>
</feature>
<evidence type="ECO:0000313" key="3">
    <source>
        <dbReference type="Proteomes" id="UP000465241"/>
    </source>
</evidence>
<protein>
    <submittedName>
        <fullName evidence="2">Uncharacterized protein</fullName>
    </submittedName>
</protein>
<name>A0A7I9WLA1_9MYCO</name>
<dbReference type="AlphaFoldDB" id="A0A7I9WLA1"/>
<evidence type="ECO:0000313" key="2">
    <source>
        <dbReference type="EMBL" id="GFG58521.1"/>
    </source>
</evidence>
<gene>
    <name evidence="2" type="ORF">MMUR_26570</name>
</gene>
<dbReference type="EMBL" id="BLKT01000003">
    <property type="protein sequence ID" value="GFG58521.1"/>
    <property type="molecule type" value="Genomic_DNA"/>
</dbReference>
<feature type="region of interest" description="Disordered" evidence="1">
    <location>
        <begin position="1"/>
        <end position="46"/>
    </location>
</feature>